<proteinExistence type="predicted"/>
<accession>A0ABN1P239</accession>
<feature type="compositionally biased region" description="Low complexity" evidence="1">
    <location>
        <begin position="11"/>
        <end position="22"/>
    </location>
</feature>
<organism evidence="4 5">
    <name type="scientific">Pseudonocardia zijingensis</name>
    <dbReference type="NCBI Taxonomy" id="153376"/>
    <lineage>
        <taxon>Bacteria</taxon>
        <taxon>Bacillati</taxon>
        <taxon>Actinomycetota</taxon>
        <taxon>Actinomycetes</taxon>
        <taxon>Pseudonocardiales</taxon>
        <taxon>Pseudonocardiaceae</taxon>
        <taxon>Pseudonocardia</taxon>
    </lineage>
</organism>
<dbReference type="InterPro" id="IPR055568">
    <property type="entry name" value="DUF7144"/>
</dbReference>
<dbReference type="EMBL" id="BAAAHP010000010">
    <property type="protein sequence ID" value="GAA0921272.1"/>
    <property type="molecule type" value="Genomic_DNA"/>
</dbReference>
<keyword evidence="5" id="KW-1185">Reference proteome</keyword>
<evidence type="ECO:0000256" key="1">
    <source>
        <dbReference type="SAM" id="MobiDB-lite"/>
    </source>
</evidence>
<dbReference type="Proteomes" id="UP001499967">
    <property type="component" value="Unassembled WGS sequence"/>
</dbReference>
<evidence type="ECO:0000313" key="5">
    <source>
        <dbReference type="Proteomes" id="UP001499967"/>
    </source>
</evidence>
<evidence type="ECO:0000256" key="2">
    <source>
        <dbReference type="SAM" id="Phobius"/>
    </source>
</evidence>
<sequence length="152" mass="15057">MTTDGTTSPVTASGEAGPTGAASPATGVARFAGLLMILLAVLQIIAGTQALFGGAVPGSSPNAFALSPATWGWVHLCLGALIGFAGMFVIVGVLWGRIVGIVLAAAVLVASFLSVAQHPAWSIVGIALGVLVVWALCVFDETAAAAAPTMLD</sequence>
<dbReference type="Pfam" id="PF23636">
    <property type="entry name" value="DUF7144"/>
    <property type="match status" value="1"/>
</dbReference>
<feature type="compositionally biased region" description="Polar residues" evidence="1">
    <location>
        <begin position="1"/>
        <end position="10"/>
    </location>
</feature>
<feature type="transmembrane region" description="Helical" evidence="2">
    <location>
        <begin position="31"/>
        <end position="52"/>
    </location>
</feature>
<reference evidence="4 5" key="1">
    <citation type="journal article" date="2019" name="Int. J. Syst. Evol. Microbiol.">
        <title>The Global Catalogue of Microorganisms (GCM) 10K type strain sequencing project: providing services to taxonomists for standard genome sequencing and annotation.</title>
        <authorList>
            <consortium name="The Broad Institute Genomics Platform"/>
            <consortium name="The Broad Institute Genome Sequencing Center for Infectious Disease"/>
            <person name="Wu L."/>
            <person name="Ma J."/>
        </authorList>
    </citation>
    <scope>NUCLEOTIDE SEQUENCE [LARGE SCALE GENOMIC DNA]</scope>
    <source>
        <strain evidence="4 5">JCM 11117</strain>
    </source>
</reference>
<keyword evidence="2" id="KW-0472">Membrane</keyword>
<keyword evidence="2" id="KW-1133">Transmembrane helix</keyword>
<gene>
    <name evidence="4" type="ORF">GCM10009559_04210</name>
</gene>
<comment type="caution">
    <text evidence="4">The sequence shown here is derived from an EMBL/GenBank/DDBJ whole genome shotgun (WGS) entry which is preliminary data.</text>
</comment>
<evidence type="ECO:0000259" key="3">
    <source>
        <dbReference type="Pfam" id="PF23636"/>
    </source>
</evidence>
<feature type="region of interest" description="Disordered" evidence="1">
    <location>
        <begin position="1"/>
        <end position="22"/>
    </location>
</feature>
<feature type="transmembrane region" description="Helical" evidence="2">
    <location>
        <begin position="72"/>
        <end position="91"/>
    </location>
</feature>
<protein>
    <recommendedName>
        <fullName evidence="3">DUF7144 domain-containing protein</fullName>
    </recommendedName>
</protein>
<keyword evidence="2" id="KW-0812">Transmembrane</keyword>
<name>A0ABN1P239_9PSEU</name>
<evidence type="ECO:0000313" key="4">
    <source>
        <dbReference type="EMBL" id="GAA0921272.1"/>
    </source>
</evidence>
<feature type="transmembrane region" description="Helical" evidence="2">
    <location>
        <begin position="121"/>
        <end position="139"/>
    </location>
</feature>
<feature type="domain" description="DUF7144" evidence="3">
    <location>
        <begin position="29"/>
        <end position="139"/>
    </location>
</feature>
<feature type="transmembrane region" description="Helical" evidence="2">
    <location>
        <begin position="98"/>
        <end position="115"/>
    </location>
</feature>
<dbReference type="RefSeq" id="WP_343938251.1">
    <property type="nucleotide sequence ID" value="NZ_BAAAHP010000010.1"/>
</dbReference>